<evidence type="ECO:0000256" key="2">
    <source>
        <dbReference type="SAM" id="MobiDB-lite"/>
    </source>
</evidence>
<dbReference type="PROSITE" id="PS51257">
    <property type="entry name" value="PROKAR_LIPOPROTEIN"/>
    <property type="match status" value="1"/>
</dbReference>
<dbReference type="PANTHER" id="PTHR33383">
    <property type="entry name" value="MEMBRANE PROTEIN INSERTION EFFICIENCY FACTOR-RELATED"/>
    <property type="match status" value="1"/>
</dbReference>
<organism evidence="3 4">
    <name type="scientific">Paracidovorax cattleyae</name>
    <dbReference type="NCBI Taxonomy" id="80868"/>
    <lineage>
        <taxon>Bacteria</taxon>
        <taxon>Pseudomonadati</taxon>
        <taxon>Pseudomonadota</taxon>
        <taxon>Betaproteobacteria</taxon>
        <taxon>Burkholderiales</taxon>
        <taxon>Comamonadaceae</taxon>
        <taxon>Paracidovorax</taxon>
    </lineage>
</organism>
<evidence type="ECO:0000256" key="1">
    <source>
        <dbReference type="HAMAP-Rule" id="MF_00386"/>
    </source>
</evidence>
<dbReference type="SMART" id="SM01234">
    <property type="entry name" value="Haemolytic"/>
    <property type="match status" value="1"/>
</dbReference>
<feature type="region of interest" description="Disordered" evidence="2">
    <location>
        <begin position="86"/>
        <end position="105"/>
    </location>
</feature>
<dbReference type="EMBL" id="FNJL01000015">
    <property type="protein sequence ID" value="SDP53329.1"/>
    <property type="molecule type" value="Genomic_DNA"/>
</dbReference>
<comment type="similarity">
    <text evidence="1">Belongs to the UPF0161 family.</text>
</comment>
<sequence>MMRSLLMALVRGYRFFLSPWLGSACRFEPTCSAYALQALERHGAGAGSYLTLRRLARCHPWCDGGHDPVPAEAPRATRLLSRLAERPATAATAATPTPSSPKKSS</sequence>
<protein>
    <recommendedName>
        <fullName evidence="1">Putative membrane protein insertion efficiency factor</fullName>
    </recommendedName>
</protein>
<dbReference type="HAMAP" id="MF_00386">
    <property type="entry name" value="UPF0161_YidD"/>
    <property type="match status" value="1"/>
</dbReference>
<dbReference type="Proteomes" id="UP000199317">
    <property type="component" value="Unassembled WGS sequence"/>
</dbReference>
<feature type="compositionally biased region" description="Low complexity" evidence="2">
    <location>
        <begin position="87"/>
        <end position="105"/>
    </location>
</feature>
<dbReference type="OrthoDB" id="9801753at2"/>
<keyword evidence="1" id="KW-0472">Membrane</keyword>
<reference evidence="4" key="1">
    <citation type="submission" date="2016-10" db="EMBL/GenBank/DDBJ databases">
        <authorList>
            <person name="Varghese N."/>
            <person name="Submissions S."/>
        </authorList>
    </citation>
    <scope>NUCLEOTIDE SEQUENCE [LARGE SCALE GENOMIC DNA]</scope>
    <source>
        <strain evidence="4">DSM 17101</strain>
    </source>
</reference>
<dbReference type="Pfam" id="PF01809">
    <property type="entry name" value="YidD"/>
    <property type="match status" value="1"/>
</dbReference>
<gene>
    <name evidence="3" type="ORF">SAMN04489708_11559</name>
</gene>
<comment type="subcellular location">
    <subcellularLocation>
        <location evidence="1">Cell membrane</location>
        <topology evidence="1">Peripheral membrane protein</topology>
        <orientation evidence="1">Cytoplasmic side</orientation>
    </subcellularLocation>
</comment>
<dbReference type="InterPro" id="IPR002696">
    <property type="entry name" value="Membr_insert_effic_factor_YidD"/>
</dbReference>
<evidence type="ECO:0000313" key="4">
    <source>
        <dbReference type="Proteomes" id="UP000199317"/>
    </source>
</evidence>
<keyword evidence="1" id="KW-1003">Cell membrane</keyword>
<evidence type="ECO:0000313" key="3">
    <source>
        <dbReference type="EMBL" id="SDP53329.1"/>
    </source>
</evidence>
<keyword evidence="4" id="KW-1185">Reference proteome</keyword>
<dbReference type="RefSeq" id="WP_092835152.1">
    <property type="nucleotide sequence ID" value="NZ_FNJL01000015.1"/>
</dbReference>
<proteinExistence type="inferred from homology"/>
<comment type="function">
    <text evidence="1">Could be involved in insertion of integral membrane proteins into the membrane.</text>
</comment>
<accession>A0A1H0TH61</accession>
<dbReference type="PANTHER" id="PTHR33383:SF1">
    <property type="entry name" value="MEMBRANE PROTEIN INSERTION EFFICIENCY FACTOR-RELATED"/>
    <property type="match status" value="1"/>
</dbReference>
<dbReference type="AlphaFoldDB" id="A0A1H0TH61"/>
<dbReference type="NCBIfam" id="TIGR00278">
    <property type="entry name" value="membrane protein insertion efficiency factor YidD"/>
    <property type="match status" value="1"/>
</dbReference>
<name>A0A1H0TH61_9BURK</name>
<dbReference type="GO" id="GO:0005886">
    <property type="term" value="C:plasma membrane"/>
    <property type="evidence" value="ECO:0007669"/>
    <property type="project" value="UniProtKB-SubCell"/>
</dbReference>